<dbReference type="HOGENOM" id="CLU_3279650_0_0_1"/>
<evidence type="ECO:0000313" key="1">
    <source>
        <dbReference type="EMBL" id="CBY00805.1"/>
    </source>
</evidence>
<dbReference type="InParanoid" id="E5AAW4"/>
<dbReference type="Proteomes" id="UP000002668">
    <property type="component" value="Genome"/>
</dbReference>
<proteinExistence type="predicted"/>
<keyword evidence="2" id="KW-1185">Reference proteome</keyword>
<dbReference type="EMBL" id="FP929138">
    <property type="protein sequence ID" value="CBY00805.1"/>
    <property type="molecule type" value="Genomic_DNA"/>
</dbReference>
<accession>E5AAW4</accession>
<dbReference type="VEuPathDB" id="FungiDB:LEMA_P019350.1"/>
<organism evidence="2">
    <name type="scientific">Leptosphaeria maculans (strain JN3 / isolate v23.1.3 / race Av1-4-5-6-7-8)</name>
    <name type="common">Blackleg fungus</name>
    <name type="synonym">Phoma lingam</name>
    <dbReference type="NCBI Taxonomy" id="985895"/>
    <lineage>
        <taxon>Eukaryota</taxon>
        <taxon>Fungi</taxon>
        <taxon>Dikarya</taxon>
        <taxon>Ascomycota</taxon>
        <taxon>Pezizomycotina</taxon>
        <taxon>Dothideomycetes</taxon>
        <taxon>Pleosporomycetidae</taxon>
        <taxon>Pleosporales</taxon>
        <taxon>Pleosporineae</taxon>
        <taxon>Leptosphaeriaceae</taxon>
        <taxon>Plenodomus</taxon>
        <taxon>Plenodomus lingam/Leptosphaeria maculans species complex</taxon>
    </lineage>
</organism>
<sequence>MAAAGIRFLRSRPRYIGAGLDVLMWSRLALVALARGPRLKS</sequence>
<reference evidence="2" key="1">
    <citation type="journal article" date="2011" name="Nat. Commun.">
        <title>Effector diversification within compartments of the Leptosphaeria maculans genome affected by Repeat-Induced Point mutations.</title>
        <authorList>
            <person name="Rouxel T."/>
            <person name="Grandaubert J."/>
            <person name="Hane J.K."/>
            <person name="Hoede C."/>
            <person name="van de Wouw A.P."/>
            <person name="Couloux A."/>
            <person name="Dominguez V."/>
            <person name="Anthouard V."/>
            <person name="Bally P."/>
            <person name="Bourras S."/>
            <person name="Cozijnsen A.J."/>
            <person name="Ciuffetti L.M."/>
            <person name="Degrave A."/>
            <person name="Dilmaghani A."/>
            <person name="Duret L."/>
            <person name="Fudal I."/>
            <person name="Goodwin S.B."/>
            <person name="Gout L."/>
            <person name="Glaser N."/>
            <person name="Linglin J."/>
            <person name="Kema G.H.J."/>
            <person name="Lapalu N."/>
            <person name="Lawrence C.B."/>
            <person name="May K."/>
            <person name="Meyer M."/>
            <person name="Ollivier B."/>
            <person name="Poulain J."/>
            <person name="Schoch C.L."/>
            <person name="Simon A."/>
            <person name="Spatafora J.W."/>
            <person name="Stachowiak A."/>
            <person name="Turgeon B.G."/>
            <person name="Tyler B.M."/>
            <person name="Vincent D."/>
            <person name="Weissenbach J."/>
            <person name="Amselem J."/>
            <person name="Quesneville H."/>
            <person name="Oliver R.P."/>
            <person name="Wincker P."/>
            <person name="Balesdent M.-H."/>
            <person name="Howlett B.J."/>
        </authorList>
    </citation>
    <scope>NUCLEOTIDE SEQUENCE [LARGE SCALE GENOMIC DNA]</scope>
    <source>
        <strain evidence="2">JN3 / isolate v23.1.3 / race Av1-4-5-6-7-8</strain>
    </source>
</reference>
<evidence type="ECO:0000313" key="2">
    <source>
        <dbReference type="Proteomes" id="UP000002668"/>
    </source>
</evidence>
<gene>
    <name evidence="1" type="ORF">LEMA_P019350.1</name>
</gene>
<name>E5AAW4_LEPMJ</name>
<protein>
    <submittedName>
        <fullName evidence="1">Predicted protein</fullName>
    </submittedName>
</protein>
<dbReference type="AlphaFoldDB" id="E5AAW4"/>